<feature type="transmembrane region" description="Helical" evidence="7">
    <location>
        <begin position="391"/>
        <end position="412"/>
    </location>
</feature>
<keyword evidence="4 7" id="KW-1133">Transmembrane helix</keyword>
<evidence type="ECO:0000256" key="2">
    <source>
        <dbReference type="ARBA" id="ARBA00022475"/>
    </source>
</evidence>
<feature type="transmembrane region" description="Helical" evidence="7">
    <location>
        <begin position="320"/>
        <end position="345"/>
    </location>
</feature>
<sequence length="503" mass="52587">MSERPSAPSSTTGSSAAGTSAPPGADENTRSLQSTLKPSWVFAIALGSAVGWGAFMLPVDWLQDGGTAGALLGFTIGAVLIGIIGISYGMIIRVLPVTGGELAFVLQEFGRRHAFVVGWFLALAYSCIVALNATAVALVFRMLLPSLMEQVHLYTVAGWDIYLPEVIIAALAIVATGFMNAMGTALSGRFQFIACVVLIIAVVAILLGALLHGMQHGFALYPAFPEGSSPLPAIAVMVAFAPWAFVGFDNVPQAAGEFDFSPRKALFLILAAIGTAGLVYLAMIFSSSVALGPNGDTHPDAAWPTAEVIAGIMGPLGKGLMVIAVLMGVATGLNGFTVSSSRVLMAMGRAKMLPAFFGRVESRHRTPVVAIVFTSALCLLAPFFGRSALQWIVDMTSVGVTIAYGYTCLAAFKLAHPARAGEHDAFGRARPVYRAIALLGALLSLGFLLLLFVPGSPGRLGTAPLVALAVWVVLGGVFLAVRHRRLMAAPEAELEEVVLHPEP</sequence>
<organism evidence="8 9">
    <name type="scientific">Brachybacterium halotolerans</name>
    <dbReference type="NCBI Taxonomy" id="2795215"/>
    <lineage>
        <taxon>Bacteria</taxon>
        <taxon>Bacillati</taxon>
        <taxon>Actinomycetota</taxon>
        <taxon>Actinomycetes</taxon>
        <taxon>Micrococcales</taxon>
        <taxon>Dermabacteraceae</taxon>
        <taxon>Brachybacterium</taxon>
    </lineage>
</organism>
<gene>
    <name evidence="8" type="ORF">I8D64_04940</name>
</gene>
<feature type="transmembrane region" description="Helical" evidence="7">
    <location>
        <begin position="366"/>
        <end position="385"/>
    </location>
</feature>
<evidence type="ECO:0000256" key="1">
    <source>
        <dbReference type="ARBA" id="ARBA00004651"/>
    </source>
</evidence>
<reference evidence="8 9" key="1">
    <citation type="submission" date="2020-12" db="EMBL/GenBank/DDBJ databases">
        <title>Brachybacterium sp. MASK1Z-5, whole genome shotgun sequence.</title>
        <authorList>
            <person name="Tuo L."/>
        </authorList>
    </citation>
    <scope>NUCLEOTIDE SEQUENCE [LARGE SCALE GENOMIC DNA]</scope>
    <source>
        <strain evidence="8 9">MASK1Z-5</strain>
    </source>
</reference>
<evidence type="ECO:0000256" key="6">
    <source>
        <dbReference type="SAM" id="MobiDB-lite"/>
    </source>
</evidence>
<dbReference type="Proteomes" id="UP000612352">
    <property type="component" value="Unassembled WGS sequence"/>
</dbReference>
<dbReference type="Gene3D" id="1.20.1740.10">
    <property type="entry name" value="Amino acid/polyamine transporter I"/>
    <property type="match status" value="1"/>
</dbReference>
<feature type="transmembrane region" description="Helical" evidence="7">
    <location>
        <begin position="40"/>
        <end position="59"/>
    </location>
</feature>
<dbReference type="PANTHER" id="PTHR42770:SF7">
    <property type="entry name" value="MEMBRANE PROTEIN"/>
    <property type="match status" value="1"/>
</dbReference>
<protein>
    <submittedName>
        <fullName evidence="8">APC family permease</fullName>
    </submittedName>
</protein>
<dbReference type="InterPro" id="IPR050367">
    <property type="entry name" value="APC_superfamily"/>
</dbReference>
<keyword evidence="2" id="KW-1003">Cell membrane</keyword>
<comment type="caution">
    <text evidence="8">The sequence shown here is derived from an EMBL/GenBank/DDBJ whole genome shotgun (WGS) entry which is preliminary data.</text>
</comment>
<accession>A0ABS1B7Y7</accession>
<dbReference type="PIRSF" id="PIRSF006060">
    <property type="entry name" value="AA_transporter"/>
    <property type="match status" value="1"/>
</dbReference>
<feature type="compositionally biased region" description="Low complexity" evidence="6">
    <location>
        <begin position="1"/>
        <end position="25"/>
    </location>
</feature>
<dbReference type="EMBL" id="JAEDAJ010000002">
    <property type="protein sequence ID" value="MBK0330743.1"/>
    <property type="molecule type" value="Genomic_DNA"/>
</dbReference>
<feature type="transmembrane region" description="Helical" evidence="7">
    <location>
        <begin position="161"/>
        <end position="180"/>
    </location>
</feature>
<dbReference type="InterPro" id="IPR002293">
    <property type="entry name" value="AA/rel_permease1"/>
</dbReference>
<feature type="transmembrane region" description="Helical" evidence="7">
    <location>
        <begin position="264"/>
        <end position="285"/>
    </location>
</feature>
<feature type="transmembrane region" description="Helical" evidence="7">
    <location>
        <begin position="460"/>
        <end position="481"/>
    </location>
</feature>
<dbReference type="Pfam" id="PF13520">
    <property type="entry name" value="AA_permease_2"/>
    <property type="match status" value="1"/>
</dbReference>
<proteinExistence type="predicted"/>
<keyword evidence="9" id="KW-1185">Reference proteome</keyword>
<evidence type="ECO:0000256" key="7">
    <source>
        <dbReference type="SAM" id="Phobius"/>
    </source>
</evidence>
<feature type="transmembrane region" description="Helical" evidence="7">
    <location>
        <begin position="432"/>
        <end position="454"/>
    </location>
</feature>
<evidence type="ECO:0000313" key="8">
    <source>
        <dbReference type="EMBL" id="MBK0330743.1"/>
    </source>
</evidence>
<evidence type="ECO:0000256" key="3">
    <source>
        <dbReference type="ARBA" id="ARBA00022692"/>
    </source>
</evidence>
<feature type="transmembrane region" description="Helical" evidence="7">
    <location>
        <begin position="71"/>
        <end position="95"/>
    </location>
</feature>
<feature type="region of interest" description="Disordered" evidence="6">
    <location>
        <begin position="1"/>
        <end position="31"/>
    </location>
</feature>
<feature type="transmembrane region" description="Helical" evidence="7">
    <location>
        <begin position="231"/>
        <end position="252"/>
    </location>
</feature>
<feature type="transmembrane region" description="Helical" evidence="7">
    <location>
        <begin position="116"/>
        <end position="141"/>
    </location>
</feature>
<keyword evidence="3 7" id="KW-0812">Transmembrane</keyword>
<evidence type="ECO:0000256" key="4">
    <source>
        <dbReference type="ARBA" id="ARBA00022989"/>
    </source>
</evidence>
<dbReference type="PANTHER" id="PTHR42770">
    <property type="entry name" value="AMINO ACID TRANSPORTER-RELATED"/>
    <property type="match status" value="1"/>
</dbReference>
<comment type="subcellular location">
    <subcellularLocation>
        <location evidence="1">Cell membrane</location>
        <topology evidence="1">Multi-pass membrane protein</topology>
    </subcellularLocation>
</comment>
<name>A0ABS1B7Y7_9MICO</name>
<keyword evidence="5 7" id="KW-0472">Membrane</keyword>
<evidence type="ECO:0000256" key="5">
    <source>
        <dbReference type="ARBA" id="ARBA00023136"/>
    </source>
</evidence>
<dbReference type="RefSeq" id="WP_200501401.1">
    <property type="nucleotide sequence ID" value="NZ_JAEDAJ010000002.1"/>
</dbReference>
<feature type="transmembrane region" description="Helical" evidence="7">
    <location>
        <begin position="192"/>
        <end position="211"/>
    </location>
</feature>
<evidence type="ECO:0000313" key="9">
    <source>
        <dbReference type="Proteomes" id="UP000612352"/>
    </source>
</evidence>